<proteinExistence type="predicted"/>
<dbReference type="Gene3D" id="3.30.450.60">
    <property type="match status" value="1"/>
</dbReference>
<dbReference type="EMBL" id="ADBV01004620">
    <property type="protein sequence ID" value="EJW80313.1"/>
    <property type="molecule type" value="Genomic_DNA"/>
</dbReference>
<evidence type="ECO:0000313" key="2">
    <source>
        <dbReference type="Proteomes" id="UP000004810"/>
    </source>
</evidence>
<organism evidence="1 2">
    <name type="scientific">Wuchereria bancrofti</name>
    <dbReference type="NCBI Taxonomy" id="6293"/>
    <lineage>
        <taxon>Eukaryota</taxon>
        <taxon>Metazoa</taxon>
        <taxon>Ecdysozoa</taxon>
        <taxon>Nematoda</taxon>
        <taxon>Chromadorea</taxon>
        <taxon>Rhabditida</taxon>
        <taxon>Spirurina</taxon>
        <taxon>Spiruromorpha</taxon>
        <taxon>Filarioidea</taxon>
        <taxon>Onchocercidae</taxon>
        <taxon>Wuchereria</taxon>
    </lineage>
</organism>
<protein>
    <submittedName>
        <fullName evidence="1">Uncharacterized protein</fullName>
    </submittedName>
</protein>
<dbReference type="Proteomes" id="UP000004810">
    <property type="component" value="Unassembled WGS sequence"/>
</dbReference>
<reference evidence="2" key="1">
    <citation type="submission" date="2012-08" db="EMBL/GenBank/DDBJ databases">
        <title>The Genome Sequence of Wuchereria bancrofti.</title>
        <authorList>
            <person name="Nutman T.B."/>
            <person name="Fink D.L."/>
            <person name="Russ C."/>
            <person name="Young S."/>
            <person name="Zeng Q."/>
            <person name="Koehrsen M."/>
            <person name="Alvarado L."/>
            <person name="Berlin A."/>
            <person name="Chapman S.B."/>
            <person name="Chen Z."/>
            <person name="Freedman E."/>
            <person name="Gellesch M."/>
            <person name="Goldberg J."/>
            <person name="Griggs A."/>
            <person name="Gujja S."/>
            <person name="Heilman E.R."/>
            <person name="Heiman D."/>
            <person name="Hepburn T."/>
            <person name="Howarth C."/>
            <person name="Jen D."/>
            <person name="Larson L."/>
            <person name="Lewis B."/>
            <person name="Mehta T."/>
            <person name="Park D."/>
            <person name="Pearson M."/>
            <person name="Roberts A."/>
            <person name="Saif S."/>
            <person name="Shea T."/>
            <person name="Shenoy N."/>
            <person name="Sisk P."/>
            <person name="Stolte C."/>
            <person name="Sykes S."/>
            <person name="Walk T."/>
            <person name="White J."/>
            <person name="Yandava C."/>
            <person name="Haas B."/>
            <person name="Henn M.R."/>
            <person name="Nusbaum C."/>
            <person name="Birren B."/>
        </authorList>
    </citation>
    <scope>NUCLEOTIDE SEQUENCE [LARGE SCALE GENOMIC DNA]</scope>
    <source>
        <strain evidence="2">NA</strain>
    </source>
</reference>
<name>J9EDP2_WUCBA</name>
<gene>
    <name evidence="1" type="ORF">WUBG_08780</name>
</gene>
<evidence type="ECO:0000313" key="1">
    <source>
        <dbReference type="EMBL" id="EJW80313.1"/>
    </source>
</evidence>
<dbReference type="AlphaFoldDB" id="J9EDP2"/>
<comment type="caution">
    <text evidence="1">The sequence shown here is derived from an EMBL/GenBank/DDBJ whole genome shotgun (WGS) entry which is preliminary data.</text>
</comment>
<sequence length="50" mass="5873">MSRNYRGDVEMSVIDSFMPLLMEKEDEGLLAPVLQKHDISYVYVKHLNIF</sequence>
<feature type="non-terminal residue" evidence="1">
    <location>
        <position position="50"/>
    </location>
</feature>
<accession>J9EDP2</accession>